<dbReference type="InterPro" id="IPR002355">
    <property type="entry name" value="Cu_oxidase_Cu_BS"/>
</dbReference>
<keyword evidence="15" id="KW-0408">Iron</keyword>
<keyword evidence="6" id="KW-0410">Iron transport</keyword>
<evidence type="ECO:0000313" key="29">
    <source>
        <dbReference type="EMBL" id="KAK1167579.1"/>
    </source>
</evidence>
<feature type="transmembrane region" description="Helical" evidence="26">
    <location>
        <begin position="1093"/>
        <end position="1118"/>
    </location>
</feature>
<comment type="cofactor">
    <cofactor evidence="1">
        <name>Cu cation</name>
        <dbReference type="ChEBI" id="CHEBI:23378"/>
    </cofactor>
</comment>
<evidence type="ECO:0000256" key="18">
    <source>
        <dbReference type="ARBA" id="ARBA00023136"/>
    </source>
</evidence>
<evidence type="ECO:0000256" key="24">
    <source>
        <dbReference type="ARBA" id="ARBA00065139"/>
    </source>
</evidence>
<keyword evidence="18 26" id="KW-0472">Membrane</keyword>
<evidence type="ECO:0000313" key="30">
    <source>
        <dbReference type="Proteomes" id="UP001230051"/>
    </source>
</evidence>
<evidence type="ECO:0000256" key="4">
    <source>
        <dbReference type="ARBA" id="ARBA00022448"/>
    </source>
</evidence>
<protein>
    <recommendedName>
        <fullName evidence="25">Hephaestin</fullName>
        <ecNumber evidence="3">1.16.3.1</ecNumber>
    </recommendedName>
</protein>
<evidence type="ECO:0000256" key="19">
    <source>
        <dbReference type="ARBA" id="ARBA00023157"/>
    </source>
</evidence>
<dbReference type="GO" id="GO:0016323">
    <property type="term" value="C:basolateral plasma membrane"/>
    <property type="evidence" value="ECO:0007669"/>
    <property type="project" value="UniProtKB-SubCell"/>
</dbReference>
<dbReference type="FunFam" id="2.60.40.420:FF:000009">
    <property type="entry name" value="Ceruloplasmin"/>
    <property type="match status" value="1"/>
</dbReference>
<comment type="function">
    <text evidence="23">Plasma membrane ferroxidase that mediates the extracellular conversion of ferrous/Fe(2+) iron into its ferric/Fe(3+) form. Couples ferroportin which specifically exports ferrous/Fe(2+) iron from cells to transferrin that only binds and shuttles extracellular ferric/Fe(3+) iron throughout the body. By helping iron transfer from cells to blood mainly contributes to dietary iron absorption by the intestinal epithelium and more generally regulates iron levels in the body.</text>
</comment>
<evidence type="ECO:0000256" key="2">
    <source>
        <dbReference type="ARBA" id="ARBA00010609"/>
    </source>
</evidence>
<evidence type="ECO:0000256" key="8">
    <source>
        <dbReference type="ARBA" id="ARBA00022692"/>
    </source>
</evidence>
<feature type="domain" description="Plastocyanin-like" evidence="28">
    <location>
        <begin position="112"/>
        <end position="218"/>
    </location>
</feature>
<evidence type="ECO:0000256" key="3">
    <source>
        <dbReference type="ARBA" id="ARBA00013107"/>
    </source>
</evidence>
<dbReference type="Pfam" id="PF07731">
    <property type="entry name" value="Cu-oxidase_2"/>
    <property type="match status" value="1"/>
</dbReference>
<evidence type="ECO:0000256" key="17">
    <source>
        <dbReference type="ARBA" id="ARBA00023065"/>
    </source>
</evidence>
<dbReference type="InterPro" id="IPR033138">
    <property type="entry name" value="Cu_oxidase_CS"/>
</dbReference>
<keyword evidence="11" id="KW-0677">Repeat</keyword>
<evidence type="ECO:0000256" key="22">
    <source>
        <dbReference type="ARBA" id="ARBA00048206"/>
    </source>
</evidence>
<dbReference type="FunFam" id="2.60.40.420:FF:000002">
    <property type="entry name" value="Hephaestin like 1"/>
    <property type="match status" value="1"/>
</dbReference>
<gene>
    <name evidence="29" type="primary">Heph</name>
    <name evidence="29" type="ORF">AOXY_G12379</name>
</gene>
<dbReference type="GO" id="GO:0004322">
    <property type="term" value="F:ferroxidase activity"/>
    <property type="evidence" value="ECO:0007669"/>
    <property type="project" value="UniProtKB-EC"/>
</dbReference>
<evidence type="ECO:0000256" key="21">
    <source>
        <dbReference type="ARBA" id="ARBA00023768"/>
    </source>
</evidence>
<reference evidence="29" key="1">
    <citation type="submission" date="2022-02" db="EMBL/GenBank/DDBJ databases">
        <title>Atlantic sturgeon de novo genome assembly.</title>
        <authorList>
            <person name="Stock M."/>
            <person name="Klopp C."/>
            <person name="Guiguen Y."/>
            <person name="Cabau C."/>
            <person name="Parinello H."/>
            <person name="Santidrian Yebra-Pimentel E."/>
            <person name="Kuhl H."/>
            <person name="Dirks R.P."/>
            <person name="Guessner J."/>
            <person name="Wuertz S."/>
            <person name="Du K."/>
            <person name="Schartl M."/>
        </authorList>
    </citation>
    <scope>NUCLEOTIDE SEQUENCE</scope>
    <source>
        <strain evidence="29">STURGEONOMICS-FGT-2020</strain>
        <tissue evidence="29">Whole blood</tissue>
    </source>
</reference>
<comment type="catalytic activity">
    <reaction evidence="22">
        <text>4 Fe(2+) + O2 + 4 H(+) = 4 Fe(3+) + 2 H2O</text>
        <dbReference type="Rhea" id="RHEA:11148"/>
        <dbReference type="ChEBI" id="CHEBI:15377"/>
        <dbReference type="ChEBI" id="CHEBI:15378"/>
        <dbReference type="ChEBI" id="CHEBI:15379"/>
        <dbReference type="ChEBI" id="CHEBI:29033"/>
        <dbReference type="ChEBI" id="CHEBI:29034"/>
        <dbReference type="EC" id="1.16.3.1"/>
    </reaction>
    <physiologicalReaction direction="left-to-right" evidence="22">
        <dbReference type="Rhea" id="RHEA:11149"/>
    </physiologicalReaction>
</comment>
<keyword evidence="7" id="KW-0597">Phosphoprotein</keyword>
<accession>A0AAD8DDB2</accession>
<comment type="similarity">
    <text evidence="2">Belongs to the multicopper oxidase family.</text>
</comment>
<comment type="caution">
    <text evidence="29">The sequence shown here is derived from an EMBL/GenBank/DDBJ whole genome shotgun (WGS) entry which is preliminary data.</text>
</comment>
<evidence type="ECO:0000256" key="9">
    <source>
        <dbReference type="ARBA" id="ARBA00022723"/>
    </source>
</evidence>
<dbReference type="Gene3D" id="2.60.40.420">
    <property type="entry name" value="Cupredoxins - blue copper proteins"/>
    <property type="match status" value="3"/>
</dbReference>
<dbReference type="GO" id="GO:0005507">
    <property type="term" value="F:copper ion binding"/>
    <property type="evidence" value="ECO:0007669"/>
    <property type="project" value="InterPro"/>
</dbReference>
<dbReference type="InterPro" id="IPR050633">
    <property type="entry name" value="Neuropilin_MCO_CoagFactor"/>
</dbReference>
<keyword evidence="10" id="KW-0732">Signal</keyword>
<evidence type="ECO:0000256" key="23">
    <source>
        <dbReference type="ARBA" id="ARBA00054029"/>
    </source>
</evidence>
<keyword evidence="16" id="KW-0915">Sodium</keyword>
<organism evidence="29 30">
    <name type="scientific">Acipenser oxyrinchus oxyrinchus</name>
    <dbReference type="NCBI Taxonomy" id="40147"/>
    <lineage>
        <taxon>Eukaryota</taxon>
        <taxon>Metazoa</taxon>
        <taxon>Chordata</taxon>
        <taxon>Craniata</taxon>
        <taxon>Vertebrata</taxon>
        <taxon>Euteleostomi</taxon>
        <taxon>Actinopterygii</taxon>
        <taxon>Chondrostei</taxon>
        <taxon>Acipenseriformes</taxon>
        <taxon>Acipenseridae</taxon>
        <taxon>Acipenser</taxon>
    </lineage>
</organism>
<keyword evidence="17" id="KW-0406">Ion transport</keyword>
<comment type="subcellular location">
    <subcellularLocation>
        <location evidence="21">Basolateral cell membrane</location>
        <topology evidence="21">Single-pass type I membrane protein</topology>
    </subcellularLocation>
</comment>
<evidence type="ECO:0000256" key="11">
    <source>
        <dbReference type="ARBA" id="ARBA00022737"/>
    </source>
</evidence>
<evidence type="ECO:0000256" key="10">
    <source>
        <dbReference type="ARBA" id="ARBA00022729"/>
    </source>
</evidence>
<dbReference type="PROSITE" id="PS00079">
    <property type="entry name" value="MULTICOPPER_OXIDASE1"/>
    <property type="match status" value="1"/>
</dbReference>
<evidence type="ECO:0000256" key="7">
    <source>
        <dbReference type="ARBA" id="ARBA00022553"/>
    </source>
</evidence>
<dbReference type="PANTHER" id="PTHR46806:SF7">
    <property type="entry name" value="COAGULATION FACTOR VIII"/>
    <property type="match status" value="1"/>
</dbReference>
<dbReference type="InterPro" id="IPR011707">
    <property type="entry name" value="Cu-oxidase-like_N"/>
</dbReference>
<dbReference type="FunFam" id="2.60.40.420:FF:000015">
    <property type="entry name" value="Ceruloplasmin"/>
    <property type="match status" value="1"/>
</dbReference>
<evidence type="ECO:0000256" key="25">
    <source>
        <dbReference type="ARBA" id="ARBA00068243"/>
    </source>
</evidence>
<dbReference type="Pfam" id="PF07732">
    <property type="entry name" value="Cu-oxidase_3"/>
    <property type="match status" value="2"/>
</dbReference>
<keyword evidence="19" id="KW-1015">Disulfide bond</keyword>
<keyword evidence="13 26" id="KW-1133">Transmembrane helix</keyword>
<keyword evidence="20" id="KW-0325">Glycoprotein</keyword>
<comment type="subunit">
    <text evidence="24">Part of a complex composed of SLC40A1/ferroportin, TF/transferrin and HEPH/hephaestin that transfers iron from cells to transferrin.</text>
</comment>
<evidence type="ECO:0000256" key="15">
    <source>
        <dbReference type="ARBA" id="ARBA00023004"/>
    </source>
</evidence>
<evidence type="ECO:0000256" key="1">
    <source>
        <dbReference type="ARBA" id="ARBA00001935"/>
    </source>
</evidence>
<sequence>MSDDLIPQGSTWKQTQMKMSLALRAFCFLNLLVSIRGATRLYFLGIQEIEWDYIPTGRNEITGQNFTEDEEAANFLSGGADRIGSVYKKAVYKQYSDSTYSTEVTQPAWLGFLGPLIRAEVGDEIIIHLKNFALRPYSIHPHGVFYKKDSEGALYPDLMSGSAKLDDAVPPGGSHKYTWNVNADHAPTADDPSCLTWAYHSHVDAPRDIASGLIGALLTCKPGILDGVSLTRSDVDKDYLLMFMNVDENLSWYLEENIQRFCSDPGTVDRDDEAFRDSNIMHSINGYMYGNLPGLEMCAGNSISWHLLGMGSETDVHTAFFHGQALTVRHQRTDVVSLFPATFVTAEMVPRNIGKWLLSCNEHLPAGLGALFNVKECFKMSSVNHLTEKVRKYFIAAQQVLWNYGSSRTEKDAGQALEKDHSYSGRGEDRLGGVYWKAKYVEYTDERFYTEKLRTTSEEHLGILGPVIKAEVGDTILVTFLNRASRAYSIQPHGVIYKKDFEGTRYNDGVSGDGESVEPLQKFTYKWTVPEYAGPTPSDPPCLTRMYFSAVDPIRDTNSGLVGPLLICKAGTLTRGNHQKDVDKEFFLLFTKFDENLSWYLRQSLKHASVNVYDINFEDAGFKESNVMNTINGFSYNTLLALQMCRGSKVSWQLLGLGSQEDIHAVVFQGNTLQLHGRHRDSLTLLPHTSASALMQPDSIGSFGIICQTSGLKQEYQVFECNKDEAPSLPHYRVQPTYYLAAEEMEWDYSPDRVWELEKMNSSAQDSYGHVFVGKEEGLIGSKYQKVVYREYTDGTFTTRRARAAEEEHLGILGPLIRAEVSDIILIVFKNKASRKYSLHAHGAQETNRGNIPAAEPGEIITYRWNIPERSGPGPADSACNTWAYYSMVDPVKDLHSGLIGPLITCRKGTLNAERTRKNVDREFSLLFLIFDENQSWYLENNIKIYNKKEISELNQRNERFRESNKMHAINGKVYGNLHGLAMYEGERVDWYLLGMGQEIDMHTVHFHAESFTYMDGTPHRADVFDLFPATFQTIEMTVSNPGTWLLHCHVTDHIHAGMETTYTVHPKRVADLGQGEISLFGMILSNGEAEQALTGALVGGIILLLISLVLVGALAIVSRKKKRKRNYLVPHSLLLS</sequence>
<keyword evidence="12" id="KW-0106">Calcium</keyword>
<evidence type="ECO:0000259" key="27">
    <source>
        <dbReference type="Pfam" id="PF07731"/>
    </source>
</evidence>
<evidence type="ECO:0000256" key="6">
    <source>
        <dbReference type="ARBA" id="ARBA00022496"/>
    </source>
</evidence>
<evidence type="ECO:0000259" key="28">
    <source>
        <dbReference type="Pfam" id="PF07732"/>
    </source>
</evidence>
<evidence type="ECO:0000256" key="12">
    <source>
        <dbReference type="ARBA" id="ARBA00022837"/>
    </source>
</evidence>
<dbReference type="GO" id="GO:0006826">
    <property type="term" value="P:iron ion transport"/>
    <property type="evidence" value="ECO:0007669"/>
    <property type="project" value="UniProtKB-KW"/>
</dbReference>
<dbReference type="PANTHER" id="PTHR46806">
    <property type="entry name" value="F5/8 TYPE C DOMAIN-CONTAINING PROTEIN"/>
    <property type="match status" value="1"/>
</dbReference>
<name>A0AAD8DDB2_ACIOX</name>
<evidence type="ECO:0000256" key="5">
    <source>
        <dbReference type="ARBA" id="ARBA00022475"/>
    </source>
</evidence>
<dbReference type="Proteomes" id="UP001230051">
    <property type="component" value="Unassembled WGS sequence"/>
</dbReference>
<evidence type="ECO:0000256" key="26">
    <source>
        <dbReference type="SAM" id="Phobius"/>
    </source>
</evidence>
<proteinExistence type="inferred from homology"/>
<evidence type="ECO:0000256" key="20">
    <source>
        <dbReference type="ARBA" id="ARBA00023180"/>
    </source>
</evidence>
<dbReference type="AlphaFoldDB" id="A0AAD8DDB2"/>
<dbReference type="EC" id="1.16.3.1" evidence="3"/>
<dbReference type="InterPro" id="IPR008972">
    <property type="entry name" value="Cupredoxin"/>
</dbReference>
<dbReference type="PROSITE" id="PS00080">
    <property type="entry name" value="MULTICOPPER_OXIDASE2"/>
    <property type="match status" value="1"/>
</dbReference>
<keyword evidence="5" id="KW-1003">Cell membrane</keyword>
<dbReference type="FunFam" id="2.60.40.420:FF:000075">
    <property type="entry name" value="hephaestin isoform X2"/>
    <property type="match status" value="1"/>
</dbReference>
<evidence type="ECO:0000256" key="14">
    <source>
        <dbReference type="ARBA" id="ARBA00023002"/>
    </source>
</evidence>
<dbReference type="EMBL" id="JAGXEW010000010">
    <property type="protein sequence ID" value="KAK1167579.1"/>
    <property type="molecule type" value="Genomic_DNA"/>
</dbReference>
<keyword evidence="8 26" id="KW-0812">Transmembrane</keyword>
<evidence type="ECO:0000256" key="13">
    <source>
        <dbReference type="ARBA" id="ARBA00022989"/>
    </source>
</evidence>
<evidence type="ECO:0000256" key="16">
    <source>
        <dbReference type="ARBA" id="ARBA00023053"/>
    </source>
</evidence>
<keyword evidence="4" id="KW-0813">Transport</keyword>
<keyword evidence="14" id="KW-0560">Oxidoreductase</keyword>
<dbReference type="GO" id="GO:0038023">
    <property type="term" value="F:signaling receptor activity"/>
    <property type="evidence" value="ECO:0007669"/>
    <property type="project" value="TreeGrafter"/>
</dbReference>
<feature type="transmembrane region" description="Helical" evidence="26">
    <location>
        <begin position="21"/>
        <end position="43"/>
    </location>
</feature>
<dbReference type="InterPro" id="IPR011706">
    <property type="entry name" value="Cu-oxidase_C"/>
</dbReference>
<keyword evidence="9" id="KW-0479">Metal-binding</keyword>
<feature type="domain" description="Plastocyanin-like" evidence="28">
    <location>
        <begin position="463"/>
        <end position="567"/>
    </location>
</feature>
<dbReference type="SUPFAM" id="SSF49503">
    <property type="entry name" value="Cupredoxins"/>
    <property type="match status" value="6"/>
</dbReference>
<feature type="domain" description="Plastocyanin-like" evidence="27">
    <location>
        <begin position="965"/>
        <end position="1067"/>
    </location>
</feature>
<keyword evidence="30" id="KW-1185">Reference proteome</keyword>